<gene>
    <name evidence="2" type="ORF">FDG2_3091</name>
</gene>
<dbReference type="Pfam" id="PF17920">
    <property type="entry name" value="TetR_C_16"/>
    <property type="match status" value="1"/>
</dbReference>
<name>A0A1C3NYV7_9ACTN</name>
<dbReference type="InterPro" id="IPR036271">
    <property type="entry name" value="Tet_transcr_reg_TetR-rel_C_sf"/>
</dbReference>
<feature type="domain" description="Tetracyclin repressor-like C-terminal" evidence="1">
    <location>
        <begin position="30"/>
        <end position="131"/>
    </location>
</feature>
<evidence type="ECO:0000313" key="2">
    <source>
        <dbReference type="EMBL" id="SBW22759.1"/>
    </source>
</evidence>
<keyword evidence="3" id="KW-1185">Reference proteome</keyword>
<dbReference type="InterPro" id="IPR041678">
    <property type="entry name" value="TetR_C_16"/>
</dbReference>
<proteinExistence type="predicted"/>
<dbReference type="Proteomes" id="UP000199013">
    <property type="component" value="Unassembled WGS sequence"/>
</dbReference>
<evidence type="ECO:0000313" key="3">
    <source>
        <dbReference type="Proteomes" id="UP000199013"/>
    </source>
</evidence>
<protein>
    <recommendedName>
        <fullName evidence="1">Tetracyclin repressor-like C-terminal domain-containing protein</fullName>
    </recommendedName>
</protein>
<dbReference type="EMBL" id="FLUV01001306">
    <property type="protein sequence ID" value="SBW22759.1"/>
    <property type="molecule type" value="Genomic_DNA"/>
</dbReference>
<sequence>MQHFGSKEALFQAASAIDFDLAGCLPGPPDELGGRVLSYLLQQLDKQPDAMLATLRSMLTHEQAAEAVRYAFLDDGAVKIAGALDGDEAALRSGLICTLLVGLIVTRHLLKIDEVEQASPERLIALLEPCLLPLLRGDNTPAAVGSG</sequence>
<dbReference type="Gene3D" id="1.10.357.10">
    <property type="entry name" value="Tetracycline Repressor, domain 2"/>
    <property type="match status" value="1"/>
</dbReference>
<dbReference type="AlphaFoldDB" id="A0A1C3NYV7"/>
<accession>A0A1C3NYV7</accession>
<dbReference type="SUPFAM" id="SSF48498">
    <property type="entry name" value="Tetracyclin repressor-like, C-terminal domain"/>
    <property type="match status" value="1"/>
</dbReference>
<reference evidence="3" key="1">
    <citation type="submission" date="2016-02" db="EMBL/GenBank/DDBJ databases">
        <authorList>
            <person name="Wibberg D."/>
        </authorList>
    </citation>
    <scope>NUCLEOTIDE SEQUENCE [LARGE SCALE GENOMIC DNA]</scope>
</reference>
<organism evidence="2 3">
    <name type="scientific">Candidatus Protofrankia californiensis</name>
    <dbReference type="NCBI Taxonomy" id="1839754"/>
    <lineage>
        <taxon>Bacteria</taxon>
        <taxon>Bacillati</taxon>
        <taxon>Actinomycetota</taxon>
        <taxon>Actinomycetes</taxon>
        <taxon>Frankiales</taxon>
        <taxon>Frankiaceae</taxon>
        <taxon>Protofrankia</taxon>
    </lineage>
</organism>
<evidence type="ECO:0000259" key="1">
    <source>
        <dbReference type="Pfam" id="PF17920"/>
    </source>
</evidence>